<name>A0AAN9PDS8_CLITE</name>
<sequence length="141" mass="16294">MRKKYKIYQYHKVFYKLSLEDPFPCDGVFGGNMTWVVLIYRVSEAREPHAGFNLRALVVRQRIERRKMVEREEEGTSKIKDEVNVGHNGSAGGAQPTKGNEKFQRSRAEKQRSQGATMERGEKRIMLCSRGRKPSHQSASY</sequence>
<reference evidence="2 3" key="1">
    <citation type="submission" date="2024-01" db="EMBL/GenBank/DDBJ databases">
        <title>The genomes of 5 underutilized Papilionoideae crops provide insights into root nodulation and disease resistance.</title>
        <authorList>
            <person name="Yuan L."/>
        </authorList>
    </citation>
    <scope>NUCLEOTIDE SEQUENCE [LARGE SCALE GENOMIC DNA]</scope>
    <source>
        <strain evidence="2">LY-2023</strain>
        <tissue evidence="2">Leaf</tissue>
    </source>
</reference>
<protein>
    <submittedName>
        <fullName evidence="2">Uncharacterized protein</fullName>
    </submittedName>
</protein>
<feature type="region of interest" description="Disordered" evidence="1">
    <location>
        <begin position="68"/>
        <end position="141"/>
    </location>
</feature>
<dbReference type="AlphaFoldDB" id="A0AAN9PDS8"/>
<dbReference type="Proteomes" id="UP001359559">
    <property type="component" value="Unassembled WGS sequence"/>
</dbReference>
<keyword evidence="3" id="KW-1185">Reference proteome</keyword>
<feature type="compositionally biased region" description="Basic and acidic residues" evidence="1">
    <location>
        <begin position="99"/>
        <end position="112"/>
    </location>
</feature>
<feature type="compositionally biased region" description="Basic and acidic residues" evidence="1">
    <location>
        <begin position="68"/>
        <end position="84"/>
    </location>
</feature>
<evidence type="ECO:0000256" key="1">
    <source>
        <dbReference type="SAM" id="MobiDB-lite"/>
    </source>
</evidence>
<comment type="caution">
    <text evidence="2">The sequence shown here is derived from an EMBL/GenBank/DDBJ whole genome shotgun (WGS) entry which is preliminary data.</text>
</comment>
<organism evidence="2 3">
    <name type="scientific">Clitoria ternatea</name>
    <name type="common">Butterfly pea</name>
    <dbReference type="NCBI Taxonomy" id="43366"/>
    <lineage>
        <taxon>Eukaryota</taxon>
        <taxon>Viridiplantae</taxon>
        <taxon>Streptophyta</taxon>
        <taxon>Embryophyta</taxon>
        <taxon>Tracheophyta</taxon>
        <taxon>Spermatophyta</taxon>
        <taxon>Magnoliopsida</taxon>
        <taxon>eudicotyledons</taxon>
        <taxon>Gunneridae</taxon>
        <taxon>Pentapetalae</taxon>
        <taxon>rosids</taxon>
        <taxon>fabids</taxon>
        <taxon>Fabales</taxon>
        <taxon>Fabaceae</taxon>
        <taxon>Papilionoideae</taxon>
        <taxon>50 kb inversion clade</taxon>
        <taxon>NPAAA clade</taxon>
        <taxon>indigoferoid/millettioid clade</taxon>
        <taxon>Phaseoleae</taxon>
        <taxon>Clitoria</taxon>
    </lineage>
</organism>
<proteinExistence type="predicted"/>
<evidence type="ECO:0000313" key="3">
    <source>
        <dbReference type="Proteomes" id="UP001359559"/>
    </source>
</evidence>
<evidence type="ECO:0000313" key="2">
    <source>
        <dbReference type="EMBL" id="KAK7294546.1"/>
    </source>
</evidence>
<gene>
    <name evidence="2" type="ORF">RJT34_17435</name>
</gene>
<dbReference type="EMBL" id="JAYKXN010000004">
    <property type="protein sequence ID" value="KAK7294546.1"/>
    <property type="molecule type" value="Genomic_DNA"/>
</dbReference>
<accession>A0AAN9PDS8</accession>